<reference evidence="8" key="1">
    <citation type="submission" date="2023-12" db="EMBL/GenBank/DDBJ databases">
        <title>Novel isolates from deep terrestrial aquifers shed light on the physiology and ecology of the class Limnochordia.</title>
        <authorList>
            <person name="Karnachuk O.V."/>
            <person name="Lukina A.P."/>
            <person name="Avakyan M.R."/>
            <person name="Kadnikov V."/>
            <person name="Begmatov S."/>
            <person name="Beletsky A.V."/>
            <person name="Mardanov A.V."/>
            <person name="Ravin N.V."/>
        </authorList>
    </citation>
    <scope>NUCLEOTIDE SEQUENCE [LARGE SCALE GENOMIC DNA]</scope>
    <source>
        <strain evidence="8">LN</strain>
    </source>
</reference>
<organism evidence="7 8">
    <name type="scientific">Geochorda subterranea</name>
    <dbReference type="NCBI Taxonomy" id="3109564"/>
    <lineage>
        <taxon>Bacteria</taxon>
        <taxon>Bacillati</taxon>
        <taxon>Bacillota</taxon>
        <taxon>Limnochordia</taxon>
        <taxon>Limnochordales</taxon>
        <taxon>Geochordaceae</taxon>
        <taxon>Geochorda</taxon>
    </lineage>
</organism>
<feature type="transmembrane region" description="Helical" evidence="5">
    <location>
        <begin position="30"/>
        <end position="53"/>
    </location>
</feature>
<keyword evidence="8" id="KW-1185">Reference proteome</keyword>
<gene>
    <name evidence="7" type="ORF">VLY81_00080</name>
</gene>
<evidence type="ECO:0000256" key="1">
    <source>
        <dbReference type="ARBA" id="ARBA00004141"/>
    </source>
</evidence>
<dbReference type="EMBL" id="CP141614">
    <property type="protein sequence ID" value="WRP14604.1"/>
    <property type="molecule type" value="Genomic_DNA"/>
</dbReference>
<evidence type="ECO:0000256" key="5">
    <source>
        <dbReference type="SAM" id="Phobius"/>
    </source>
</evidence>
<keyword evidence="2 5" id="KW-0812">Transmembrane</keyword>
<evidence type="ECO:0000256" key="4">
    <source>
        <dbReference type="ARBA" id="ARBA00023136"/>
    </source>
</evidence>
<dbReference type="Pfam" id="PF00528">
    <property type="entry name" value="BPD_transp_1"/>
    <property type="match status" value="1"/>
</dbReference>
<evidence type="ECO:0000313" key="7">
    <source>
        <dbReference type="EMBL" id="WRP14604.1"/>
    </source>
</evidence>
<evidence type="ECO:0000256" key="3">
    <source>
        <dbReference type="ARBA" id="ARBA00022989"/>
    </source>
</evidence>
<dbReference type="Proteomes" id="UP001333102">
    <property type="component" value="Chromosome"/>
</dbReference>
<dbReference type="InterPro" id="IPR000515">
    <property type="entry name" value="MetI-like"/>
</dbReference>
<protein>
    <submittedName>
        <fullName evidence="7">ABC transporter permease subunit</fullName>
    </submittedName>
</protein>
<keyword evidence="4 5" id="KW-0472">Membrane</keyword>
<proteinExistence type="predicted"/>
<evidence type="ECO:0000313" key="8">
    <source>
        <dbReference type="Proteomes" id="UP001333102"/>
    </source>
</evidence>
<dbReference type="PANTHER" id="PTHR43376:SF1">
    <property type="entry name" value="OLIGOPEPTIDE TRANSPORT SYSTEM PERMEASE PROTEIN"/>
    <property type="match status" value="1"/>
</dbReference>
<comment type="subcellular location">
    <subcellularLocation>
        <location evidence="1">Membrane</location>
        <topology evidence="1">Multi-pass membrane protein</topology>
    </subcellularLocation>
</comment>
<accession>A0ABZ1BP44</accession>
<sequence>MLTEMVFAYPGVGFVLYQAVTSLDYPLMQAIFLFISLTVLGANFLADLTLALLDPRVRTGGAGS</sequence>
<feature type="domain" description="ABC transmembrane type-1" evidence="6">
    <location>
        <begin position="2"/>
        <end position="58"/>
    </location>
</feature>
<keyword evidence="3 5" id="KW-1133">Transmembrane helix</keyword>
<dbReference type="PANTHER" id="PTHR43376">
    <property type="entry name" value="OLIGOPEPTIDE TRANSPORT SYSTEM PERMEASE PROTEIN"/>
    <property type="match status" value="1"/>
</dbReference>
<name>A0ABZ1BP44_9FIRM</name>
<evidence type="ECO:0000259" key="6">
    <source>
        <dbReference type="Pfam" id="PF00528"/>
    </source>
</evidence>
<evidence type="ECO:0000256" key="2">
    <source>
        <dbReference type="ARBA" id="ARBA00022692"/>
    </source>
</evidence>